<dbReference type="EMBL" id="SNXY01000006">
    <property type="protein sequence ID" value="TDP86286.1"/>
    <property type="molecule type" value="Genomic_DNA"/>
</dbReference>
<reference evidence="2 3" key="1">
    <citation type="submission" date="2019-03" db="EMBL/GenBank/DDBJ databases">
        <title>Genomic Encyclopedia of Type Strains, Phase IV (KMG-IV): sequencing the most valuable type-strain genomes for metagenomic binning, comparative biology and taxonomic classification.</title>
        <authorList>
            <person name="Goeker M."/>
        </authorList>
    </citation>
    <scope>NUCLEOTIDE SEQUENCE [LARGE SCALE GENOMIC DNA]</scope>
    <source>
        <strain evidence="2 3">DSM 102969</strain>
    </source>
</reference>
<evidence type="ECO:0000313" key="3">
    <source>
        <dbReference type="Proteomes" id="UP000294547"/>
    </source>
</evidence>
<gene>
    <name evidence="2" type="ORF">EDD54_0156</name>
</gene>
<keyword evidence="1" id="KW-0812">Transmembrane</keyword>
<keyword evidence="3" id="KW-1185">Reference proteome</keyword>
<proteinExistence type="predicted"/>
<keyword evidence="1" id="KW-1133">Transmembrane helix</keyword>
<dbReference type="AlphaFoldDB" id="A0A4R6RKS6"/>
<dbReference type="Proteomes" id="UP000294547">
    <property type="component" value="Unassembled WGS sequence"/>
</dbReference>
<comment type="caution">
    <text evidence="2">The sequence shown here is derived from an EMBL/GenBank/DDBJ whole genome shotgun (WGS) entry which is preliminary data.</text>
</comment>
<accession>A0A4R6RKS6</accession>
<evidence type="ECO:0000313" key="2">
    <source>
        <dbReference type="EMBL" id="TDP86286.1"/>
    </source>
</evidence>
<keyword evidence="1" id="KW-0472">Membrane</keyword>
<dbReference type="RefSeq" id="WP_245515703.1">
    <property type="nucleotide sequence ID" value="NZ_BSPM01000008.1"/>
</dbReference>
<sequence>MPDALPFLFCVVVLAATGAATVRSVLPNGPTFHDDKQKLEVLAWAFASGAVLLLAAMVAVGGEFGG</sequence>
<organism evidence="2 3">
    <name type="scientific">Oharaeibacter diazotrophicus</name>
    <dbReference type="NCBI Taxonomy" id="1920512"/>
    <lineage>
        <taxon>Bacteria</taxon>
        <taxon>Pseudomonadati</taxon>
        <taxon>Pseudomonadota</taxon>
        <taxon>Alphaproteobacteria</taxon>
        <taxon>Hyphomicrobiales</taxon>
        <taxon>Pleomorphomonadaceae</taxon>
        <taxon>Oharaeibacter</taxon>
    </lineage>
</organism>
<protein>
    <submittedName>
        <fullName evidence="2">Uncharacterized protein</fullName>
    </submittedName>
</protein>
<evidence type="ECO:0000256" key="1">
    <source>
        <dbReference type="SAM" id="Phobius"/>
    </source>
</evidence>
<name>A0A4R6RKS6_9HYPH</name>
<feature type="transmembrane region" description="Helical" evidence="1">
    <location>
        <begin position="43"/>
        <end position="62"/>
    </location>
</feature>